<keyword evidence="1" id="KW-0175">Coiled coil</keyword>
<name>A0A7I9VJN9_9BACT</name>
<dbReference type="AlphaFoldDB" id="A0A7I9VJN9"/>
<evidence type="ECO:0000313" key="2">
    <source>
        <dbReference type="EMBL" id="GEJ56624.1"/>
    </source>
</evidence>
<evidence type="ECO:0000313" key="3">
    <source>
        <dbReference type="Proteomes" id="UP000503640"/>
    </source>
</evidence>
<accession>A0A7I9VJN9</accession>
<keyword evidence="3" id="KW-1185">Reference proteome</keyword>
<protein>
    <submittedName>
        <fullName evidence="2">Uncharacterized protein</fullName>
    </submittedName>
</protein>
<dbReference type="EMBL" id="BJTG01000003">
    <property type="protein sequence ID" value="GEJ56624.1"/>
    <property type="molecule type" value="Genomic_DNA"/>
</dbReference>
<comment type="caution">
    <text evidence="2">The sequence shown here is derived from an EMBL/GenBank/DDBJ whole genome shotgun (WGS) entry which is preliminary data.</text>
</comment>
<feature type="coiled-coil region" evidence="1">
    <location>
        <begin position="280"/>
        <end position="328"/>
    </location>
</feature>
<sequence length="397" mass="44294">MSWETITLEREALFAEVWAEAAQGVAARYGISGPALAKICRKLGVPVPPRGYWAQKAAGQTVRQPALPPRRPAEATSYQLTVRRDDYGPDGFTLDARVAIAKARATAIPVADVLESAHPLIKESSALLRKALLKTRTEVLPSKRCLDIVASRAQMPRALRIADAALKALEANGLEVEATEPKPAPPGYLSSYERSRYPPSKTGIHVGDAFFEFTLEEELDTVRPEEPKPSRDAPYEKRWDWVKRHGSPGYERVPSGRLALGLTGGGWLGAARSSWRDGKRKRLEEQLNDFVATVLELGERHRLWRLEREAAERRYAEAQRRAEEEERLRTLEAARVKDLDERLRAWSDAAGIEMLVTEFERVHGSAAAPGWVAWARKRAETLRARAIELTSSEGPAR</sequence>
<evidence type="ECO:0000256" key="1">
    <source>
        <dbReference type="SAM" id="Coils"/>
    </source>
</evidence>
<dbReference type="Proteomes" id="UP000503640">
    <property type="component" value="Unassembled WGS sequence"/>
</dbReference>
<organism evidence="2 3">
    <name type="scientific">Anaeromyxobacter diazotrophicus</name>
    <dbReference type="NCBI Taxonomy" id="2590199"/>
    <lineage>
        <taxon>Bacteria</taxon>
        <taxon>Pseudomonadati</taxon>
        <taxon>Myxococcota</taxon>
        <taxon>Myxococcia</taxon>
        <taxon>Myxococcales</taxon>
        <taxon>Cystobacterineae</taxon>
        <taxon>Anaeromyxobacteraceae</taxon>
        <taxon>Anaeromyxobacter</taxon>
    </lineage>
</organism>
<reference evidence="3" key="1">
    <citation type="journal article" date="2020" name="Appl. Environ. Microbiol.">
        <title>Diazotrophic Anaeromyxobacter Isolates from Soils.</title>
        <authorList>
            <person name="Masuda Y."/>
            <person name="Yamanaka H."/>
            <person name="Xu Z.X."/>
            <person name="Shiratori Y."/>
            <person name="Aono T."/>
            <person name="Amachi S."/>
            <person name="Senoo K."/>
            <person name="Itoh H."/>
        </authorList>
    </citation>
    <scope>NUCLEOTIDE SEQUENCE [LARGE SCALE GENOMIC DNA]</scope>
    <source>
        <strain evidence="3">R267</strain>
    </source>
</reference>
<proteinExistence type="predicted"/>
<gene>
    <name evidence="2" type="ORF">AMYX_13650</name>
</gene>